<protein>
    <submittedName>
        <fullName evidence="1">Uncharacterized protein</fullName>
    </submittedName>
</protein>
<accession>A0A4R3I3H0</accession>
<organism evidence="1 2">
    <name type="scientific">Paucimonas lemoignei</name>
    <name type="common">Pseudomonas lemoignei</name>
    <dbReference type="NCBI Taxonomy" id="29443"/>
    <lineage>
        <taxon>Bacteria</taxon>
        <taxon>Pseudomonadati</taxon>
        <taxon>Pseudomonadota</taxon>
        <taxon>Betaproteobacteria</taxon>
        <taxon>Burkholderiales</taxon>
        <taxon>Burkholderiaceae</taxon>
        <taxon>Paucimonas</taxon>
    </lineage>
</organism>
<keyword evidence="2" id="KW-1185">Reference proteome</keyword>
<reference evidence="1 2" key="1">
    <citation type="submission" date="2019-03" db="EMBL/GenBank/DDBJ databases">
        <title>Genomic Encyclopedia of Type Strains, Phase IV (KMG-IV): sequencing the most valuable type-strain genomes for metagenomic binning, comparative biology and taxonomic classification.</title>
        <authorList>
            <person name="Goeker M."/>
        </authorList>
    </citation>
    <scope>NUCLEOTIDE SEQUENCE [LARGE SCALE GENOMIC DNA]</scope>
    <source>
        <strain evidence="1 2">DSM 7445</strain>
    </source>
</reference>
<name>A0A4R3I3H0_PAULE</name>
<dbReference type="RefSeq" id="WP_132257542.1">
    <property type="nucleotide sequence ID" value="NZ_SLZQ01000002.1"/>
</dbReference>
<dbReference type="EMBL" id="SLZQ01000002">
    <property type="protein sequence ID" value="TCS38469.1"/>
    <property type="molecule type" value="Genomic_DNA"/>
</dbReference>
<sequence>MTFYSKSTNGFYNESIHGARIIKIVDPAFEPKEIEQIDTDPETGETLDRYMVPNPDAPMIEVPNQDSKIPADAVEITNEYHSELMAGQSQGKRIEANESGYPVLVDPPAESLQEVRARALADIRTQRKPILDALAGIGFDALFASDEPTVVAVSEARQAALAVTELPAFLAAQTYQEMKLAIMAEYKRIAANAPTAVQTAFREVLG</sequence>
<dbReference type="OrthoDB" id="8596093at2"/>
<dbReference type="Proteomes" id="UP000295382">
    <property type="component" value="Unassembled WGS sequence"/>
</dbReference>
<gene>
    <name evidence="1" type="ORF">EDC30_102208</name>
</gene>
<evidence type="ECO:0000313" key="1">
    <source>
        <dbReference type="EMBL" id="TCS38469.1"/>
    </source>
</evidence>
<proteinExistence type="predicted"/>
<comment type="caution">
    <text evidence="1">The sequence shown here is derived from an EMBL/GenBank/DDBJ whole genome shotgun (WGS) entry which is preliminary data.</text>
</comment>
<dbReference type="AlphaFoldDB" id="A0A4R3I3H0"/>
<evidence type="ECO:0000313" key="2">
    <source>
        <dbReference type="Proteomes" id="UP000295382"/>
    </source>
</evidence>